<evidence type="ECO:0000313" key="7">
    <source>
        <dbReference type="EMBL" id="KAJ3260632.1"/>
    </source>
</evidence>
<accession>A0AAD5UMR1</accession>
<dbReference type="Pfam" id="PF01189">
    <property type="entry name" value="Methyltr_RsmB-F"/>
    <property type="match status" value="1"/>
</dbReference>
<dbReference type="InterPro" id="IPR023267">
    <property type="entry name" value="RCMT"/>
</dbReference>
<organism evidence="7 8">
    <name type="scientific">Boothiomyces macroporosus</name>
    <dbReference type="NCBI Taxonomy" id="261099"/>
    <lineage>
        <taxon>Eukaryota</taxon>
        <taxon>Fungi</taxon>
        <taxon>Fungi incertae sedis</taxon>
        <taxon>Chytridiomycota</taxon>
        <taxon>Chytridiomycota incertae sedis</taxon>
        <taxon>Chytridiomycetes</taxon>
        <taxon>Rhizophydiales</taxon>
        <taxon>Terramycetaceae</taxon>
        <taxon>Boothiomyces</taxon>
    </lineage>
</organism>
<protein>
    <submittedName>
        <fullName evidence="7">28S rRNA (Cytosine-C(5))-methyltransferase</fullName>
    </submittedName>
</protein>
<dbReference type="InterPro" id="IPR048889">
    <property type="entry name" value="NSUN5_RCM1_N"/>
</dbReference>
<dbReference type="SUPFAM" id="SSF53335">
    <property type="entry name" value="S-adenosyl-L-methionine-dependent methyltransferases"/>
    <property type="match status" value="1"/>
</dbReference>
<comment type="caution">
    <text evidence="7">The sequence shown here is derived from an EMBL/GenBank/DDBJ whole genome shotgun (WGS) entry which is preliminary data.</text>
</comment>
<proteinExistence type="inferred from homology"/>
<name>A0AAD5UMR1_9FUNG</name>
<evidence type="ECO:0000256" key="1">
    <source>
        <dbReference type="ARBA" id="ARBA00022603"/>
    </source>
</evidence>
<evidence type="ECO:0000256" key="5">
    <source>
        <dbReference type="PROSITE-ProRule" id="PRU01023"/>
    </source>
</evidence>
<evidence type="ECO:0000256" key="3">
    <source>
        <dbReference type="ARBA" id="ARBA00022691"/>
    </source>
</evidence>
<dbReference type="GO" id="GO:0070475">
    <property type="term" value="P:rRNA base methylation"/>
    <property type="evidence" value="ECO:0007669"/>
    <property type="project" value="TreeGrafter"/>
</dbReference>
<evidence type="ECO:0000313" key="8">
    <source>
        <dbReference type="Proteomes" id="UP001210925"/>
    </source>
</evidence>
<keyword evidence="1 5" id="KW-0489">Methyltransferase</keyword>
<dbReference type="EMBL" id="JADGKB010000010">
    <property type="protein sequence ID" value="KAJ3260632.1"/>
    <property type="molecule type" value="Genomic_DNA"/>
</dbReference>
<keyword evidence="2 5" id="KW-0808">Transferase</keyword>
<comment type="caution">
    <text evidence="5">Lacks conserved residue(s) required for the propagation of feature annotation.</text>
</comment>
<reference evidence="7" key="1">
    <citation type="submission" date="2020-05" db="EMBL/GenBank/DDBJ databases">
        <title>Phylogenomic resolution of chytrid fungi.</title>
        <authorList>
            <person name="Stajich J.E."/>
            <person name="Amses K."/>
            <person name="Simmons R."/>
            <person name="Seto K."/>
            <person name="Myers J."/>
            <person name="Bonds A."/>
            <person name="Quandt C.A."/>
            <person name="Barry K."/>
            <person name="Liu P."/>
            <person name="Grigoriev I."/>
            <person name="Longcore J.E."/>
            <person name="James T.Y."/>
        </authorList>
    </citation>
    <scope>NUCLEOTIDE SEQUENCE</scope>
    <source>
        <strain evidence="7">PLAUS21</strain>
    </source>
</reference>
<feature type="binding site" evidence="5">
    <location>
        <position position="189"/>
    </location>
    <ligand>
        <name>S-adenosyl-L-methionine</name>
        <dbReference type="ChEBI" id="CHEBI:59789"/>
    </ligand>
</feature>
<dbReference type="PANTHER" id="PTHR22807:SF4">
    <property type="entry name" value="28S RRNA (CYTOSINE-C(5))-METHYLTRANSFERASE"/>
    <property type="match status" value="1"/>
</dbReference>
<comment type="similarity">
    <text evidence="5">Belongs to the class I-like SAM-binding methyltransferase superfamily. RsmB/NOP family.</text>
</comment>
<dbReference type="GO" id="GO:0008173">
    <property type="term" value="F:RNA methyltransferase activity"/>
    <property type="evidence" value="ECO:0007669"/>
    <property type="project" value="InterPro"/>
</dbReference>
<evidence type="ECO:0000256" key="2">
    <source>
        <dbReference type="ARBA" id="ARBA00022679"/>
    </source>
</evidence>
<dbReference type="Proteomes" id="UP001210925">
    <property type="component" value="Unassembled WGS sequence"/>
</dbReference>
<evidence type="ECO:0000256" key="4">
    <source>
        <dbReference type="ARBA" id="ARBA00022884"/>
    </source>
</evidence>
<dbReference type="GO" id="GO:0003723">
    <property type="term" value="F:RNA binding"/>
    <property type="evidence" value="ECO:0007669"/>
    <property type="project" value="UniProtKB-UniRule"/>
</dbReference>
<dbReference type="PROSITE" id="PS51686">
    <property type="entry name" value="SAM_MT_RSMB_NOP"/>
    <property type="match status" value="1"/>
</dbReference>
<keyword evidence="8" id="KW-1185">Reference proteome</keyword>
<dbReference type="Pfam" id="PF21153">
    <property type="entry name" value="NSUN5_N"/>
    <property type="match status" value="1"/>
</dbReference>
<dbReference type="AlphaFoldDB" id="A0AAD5UMR1"/>
<sequence length="332" mass="37830">MGNSFYDVAAKIIQKLSGQKGTIKSLVMAEKTTDKKLLYAIICETLKYRQVIEEIMEKSGILKQEKKMGKYLLTVLIYDLLFGKGRISGVYKEKILRHKTRLNAELVKIKIKRGCKDNKDLIPEHIRNAIVLPRQNQMCKDDHLPELLILPPSADLHDDELLLDGAAPGNKTSHLSAIMKNTGKITAFDMDRKRLDTLERLTGRAGCSNIKAVHGSFLDANPKDYSNIEYILLDPSCSGSGIVGRMDHLVQDFEENEAEDTQERVNSLAEFQKQVLLHAFSFPKVKRVVYSTCSKHKEENEMVVEHVLSKNKRFKLVENVFSTWKRRGLEEQ</sequence>
<dbReference type="InterPro" id="IPR001678">
    <property type="entry name" value="MeTrfase_RsmB-F_NOP2_dom"/>
</dbReference>
<feature type="binding site" evidence="5">
    <location>
        <position position="234"/>
    </location>
    <ligand>
        <name>S-adenosyl-L-methionine</name>
        <dbReference type="ChEBI" id="CHEBI:59789"/>
    </ligand>
</feature>
<feature type="domain" description="SAM-dependent MTase RsmB/NOP-type" evidence="6">
    <location>
        <begin position="157"/>
        <end position="332"/>
    </location>
</feature>
<dbReference type="PRINTS" id="PR02008">
    <property type="entry name" value="RCMTFAMILY"/>
</dbReference>
<gene>
    <name evidence="7" type="primary">NSUN5</name>
    <name evidence="7" type="ORF">HK103_000242</name>
</gene>
<dbReference type="InterPro" id="IPR029063">
    <property type="entry name" value="SAM-dependent_MTases_sf"/>
</dbReference>
<keyword evidence="3 5" id="KW-0949">S-adenosyl-L-methionine</keyword>
<keyword evidence="4 5" id="KW-0694">RNA-binding</keyword>
<dbReference type="CDD" id="cd02440">
    <property type="entry name" value="AdoMet_MTases"/>
    <property type="match status" value="1"/>
</dbReference>
<dbReference type="InterPro" id="IPR049560">
    <property type="entry name" value="MeTrfase_RsmB-F_NOP2_cat"/>
</dbReference>
<dbReference type="PANTHER" id="PTHR22807">
    <property type="entry name" value="NOP2 YEAST -RELATED NOL1/NOP2/FMU SUN DOMAIN-CONTAINING"/>
    <property type="match status" value="1"/>
</dbReference>
<evidence type="ECO:0000259" key="6">
    <source>
        <dbReference type="PROSITE" id="PS51686"/>
    </source>
</evidence>
<dbReference type="GO" id="GO:0005730">
    <property type="term" value="C:nucleolus"/>
    <property type="evidence" value="ECO:0007669"/>
    <property type="project" value="TreeGrafter"/>
</dbReference>
<dbReference type="Gene3D" id="3.40.50.150">
    <property type="entry name" value="Vaccinia Virus protein VP39"/>
    <property type="match status" value="1"/>
</dbReference>
<feature type="active site" description="Nucleophile" evidence="5">
    <location>
        <position position="293"/>
    </location>
</feature>